<gene>
    <name evidence="2" type="ORF">GCM10011386_36360</name>
</gene>
<sequence length="139" mass="16493">MIEIDTDKYGINGKQSAFHNYRTKRIMVSRKERWERWDTFATALSCRVVNNLTIRKRKAFMKHESKMIIIQGLITLTIAYIFIRWLNQEVILKDSEGYLPYIRQSLEREANNIMIYTLLIVVLLTLIRVAIIEKGKNNK</sequence>
<feature type="transmembrane region" description="Helical" evidence="1">
    <location>
        <begin position="67"/>
        <end position="86"/>
    </location>
</feature>
<keyword evidence="1" id="KW-1133">Transmembrane helix</keyword>
<evidence type="ECO:0000313" key="2">
    <source>
        <dbReference type="EMBL" id="GGC41057.1"/>
    </source>
</evidence>
<keyword evidence="1" id="KW-0812">Transmembrane</keyword>
<name>A0ABQ1MMI8_9SPHI</name>
<protein>
    <submittedName>
        <fullName evidence="2">Uncharacterized protein</fullName>
    </submittedName>
</protein>
<dbReference type="Proteomes" id="UP000597338">
    <property type="component" value="Unassembled WGS sequence"/>
</dbReference>
<evidence type="ECO:0000313" key="3">
    <source>
        <dbReference type="Proteomes" id="UP000597338"/>
    </source>
</evidence>
<comment type="caution">
    <text evidence="2">The sequence shown here is derived from an EMBL/GenBank/DDBJ whole genome shotgun (WGS) entry which is preliminary data.</text>
</comment>
<keyword evidence="3" id="KW-1185">Reference proteome</keyword>
<dbReference type="EMBL" id="BMIK01000016">
    <property type="protein sequence ID" value="GGC41057.1"/>
    <property type="molecule type" value="Genomic_DNA"/>
</dbReference>
<organism evidence="2 3">
    <name type="scientific">Parapedobacter defluvii</name>
    <dbReference type="NCBI Taxonomy" id="2045106"/>
    <lineage>
        <taxon>Bacteria</taxon>
        <taxon>Pseudomonadati</taxon>
        <taxon>Bacteroidota</taxon>
        <taxon>Sphingobacteriia</taxon>
        <taxon>Sphingobacteriales</taxon>
        <taxon>Sphingobacteriaceae</taxon>
        <taxon>Parapedobacter</taxon>
    </lineage>
</organism>
<proteinExistence type="predicted"/>
<accession>A0ABQ1MMI8</accession>
<keyword evidence="1" id="KW-0472">Membrane</keyword>
<feature type="transmembrane region" description="Helical" evidence="1">
    <location>
        <begin position="113"/>
        <end position="131"/>
    </location>
</feature>
<evidence type="ECO:0000256" key="1">
    <source>
        <dbReference type="SAM" id="Phobius"/>
    </source>
</evidence>
<reference evidence="3" key="1">
    <citation type="journal article" date="2019" name="Int. J. Syst. Evol. Microbiol.">
        <title>The Global Catalogue of Microorganisms (GCM) 10K type strain sequencing project: providing services to taxonomists for standard genome sequencing and annotation.</title>
        <authorList>
            <consortium name="The Broad Institute Genomics Platform"/>
            <consortium name="The Broad Institute Genome Sequencing Center for Infectious Disease"/>
            <person name="Wu L."/>
            <person name="Ma J."/>
        </authorList>
    </citation>
    <scope>NUCLEOTIDE SEQUENCE [LARGE SCALE GENOMIC DNA]</scope>
    <source>
        <strain evidence="3">CGMCC 1.15342</strain>
    </source>
</reference>